<dbReference type="AlphaFoldDB" id="A0A9D4BR97"/>
<keyword evidence="3" id="KW-1185">Reference proteome</keyword>
<evidence type="ECO:0000313" key="3">
    <source>
        <dbReference type="Proteomes" id="UP000828390"/>
    </source>
</evidence>
<protein>
    <submittedName>
        <fullName evidence="2">Uncharacterized protein</fullName>
    </submittedName>
</protein>
<organism evidence="2 3">
    <name type="scientific">Dreissena polymorpha</name>
    <name type="common">Zebra mussel</name>
    <name type="synonym">Mytilus polymorpha</name>
    <dbReference type="NCBI Taxonomy" id="45954"/>
    <lineage>
        <taxon>Eukaryota</taxon>
        <taxon>Metazoa</taxon>
        <taxon>Spiralia</taxon>
        <taxon>Lophotrochozoa</taxon>
        <taxon>Mollusca</taxon>
        <taxon>Bivalvia</taxon>
        <taxon>Autobranchia</taxon>
        <taxon>Heteroconchia</taxon>
        <taxon>Euheterodonta</taxon>
        <taxon>Imparidentia</taxon>
        <taxon>Neoheterodontei</taxon>
        <taxon>Myida</taxon>
        <taxon>Dreissenoidea</taxon>
        <taxon>Dreissenidae</taxon>
        <taxon>Dreissena</taxon>
    </lineage>
</organism>
<comment type="caution">
    <text evidence="2">The sequence shown here is derived from an EMBL/GenBank/DDBJ whole genome shotgun (WGS) entry which is preliminary data.</text>
</comment>
<gene>
    <name evidence="2" type="ORF">DPMN_065389</name>
</gene>
<evidence type="ECO:0000313" key="2">
    <source>
        <dbReference type="EMBL" id="KAH3706010.1"/>
    </source>
</evidence>
<feature type="region of interest" description="Disordered" evidence="1">
    <location>
        <begin position="1"/>
        <end position="34"/>
    </location>
</feature>
<evidence type="ECO:0000256" key="1">
    <source>
        <dbReference type="SAM" id="MobiDB-lite"/>
    </source>
</evidence>
<accession>A0A9D4BR97</accession>
<sequence>MLSVWFTEASEKTMPNHRRRKQGQKVTTSSKPGELQRDIFHTVGGIRVLSGSQVVPNLGASAQEKRIRGESRIERTLQEGVQKIIR</sequence>
<dbReference type="Proteomes" id="UP000828390">
    <property type="component" value="Unassembled WGS sequence"/>
</dbReference>
<dbReference type="EMBL" id="JAIWYP010000014">
    <property type="protein sequence ID" value="KAH3706010.1"/>
    <property type="molecule type" value="Genomic_DNA"/>
</dbReference>
<reference evidence="2" key="1">
    <citation type="journal article" date="2019" name="bioRxiv">
        <title>The Genome of the Zebra Mussel, Dreissena polymorpha: A Resource for Invasive Species Research.</title>
        <authorList>
            <person name="McCartney M.A."/>
            <person name="Auch B."/>
            <person name="Kono T."/>
            <person name="Mallez S."/>
            <person name="Zhang Y."/>
            <person name="Obille A."/>
            <person name="Becker A."/>
            <person name="Abrahante J.E."/>
            <person name="Garbe J."/>
            <person name="Badalamenti J.P."/>
            <person name="Herman A."/>
            <person name="Mangelson H."/>
            <person name="Liachko I."/>
            <person name="Sullivan S."/>
            <person name="Sone E.D."/>
            <person name="Koren S."/>
            <person name="Silverstein K.A.T."/>
            <person name="Beckman K.B."/>
            <person name="Gohl D.M."/>
        </authorList>
    </citation>
    <scope>NUCLEOTIDE SEQUENCE</scope>
    <source>
        <strain evidence="2">Duluth1</strain>
        <tissue evidence="2">Whole animal</tissue>
    </source>
</reference>
<proteinExistence type="predicted"/>
<name>A0A9D4BR97_DREPO</name>
<reference evidence="2" key="2">
    <citation type="submission" date="2020-11" db="EMBL/GenBank/DDBJ databases">
        <authorList>
            <person name="McCartney M.A."/>
            <person name="Auch B."/>
            <person name="Kono T."/>
            <person name="Mallez S."/>
            <person name="Becker A."/>
            <person name="Gohl D.M."/>
            <person name="Silverstein K.A.T."/>
            <person name="Koren S."/>
            <person name="Bechman K.B."/>
            <person name="Herman A."/>
            <person name="Abrahante J.E."/>
            <person name="Garbe J."/>
        </authorList>
    </citation>
    <scope>NUCLEOTIDE SEQUENCE</scope>
    <source>
        <strain evidence="2">Duluth1</strain>
        <tissue evidence="2">Whole animal</tissue>
    </source>
</reference>